<name>Q8EUY5_MALP2</name>
<dbReference type="InterPro" id="IPR027417">
    <property type="entry name" value="P-loop_NTPase"/>
</dbReference>
<dbReference type="InterPro" id="IPR011335">
    <property type="entry name" value="Restrct_endonuc-II-like"/>
</dbReference>
<dbReference type="Gene3D" id="3.40.50.300">
    <property type="entry name" value="P-loop containing nucleotide triphosphate hydrolases"/>
    <property type="match status" value="1"/>
</dbReference>
<dbReference type="KEGG" id="mpe:MYPE7830"/>
<dbReference type="EMBL" id="BA000026">
    <property type="protein sequence ID" value="BAC44576.1"/>
    <property type="molecule type" value="Genomic_DNA"/>
</dbReference>
<sequence>MIKRNILNTVKNLLELYPIILLTGARQVGKTTLVSQFQKESNYKYISLDDKEILELAIKDPVKLLRDFSPPLIIDEVQKATNLFDHITSIVNETRRTKGNKEANGMFILTSSLKYHSMKNVTESMAGRVAIIEMPPLSQSEINNQIENPFFIDSQSIEPIIKRSSYEYKINQEDLFESIINGFYPINWTDQKIKPSVFYKNYLKTYLERDVSQLINLKDKNKFNSFIKLLASSTANDFIPEKLANDIGVDKKTISSWTSILEAGDIISLLEPYNEQSMSKRVSKKKRIYFNDTGLVCYLLNISSQRNITNKNKGKLVETYIFNEIKKSYLNNGVVYDFSYYRDSNQNEIDLIIFNYDKGSLNLIECKSGTNYGLKDIKGFKQLQTTNYEISGQTIICLTDEPYRLNGTTIVLPITAI</sequence>
<evidence type="ECO:0000259" key="1">
    <source>
        <dbReference type="Pfam" id="PF13173"/>
    </source>
</evidence>
<dbReference type="Pfam" id="PF13635">
    <property type="entry name" value="DUF4143"/>
    <property type="match status" value="1"/>
</dbReference>
<dbReference type="RefSeq" id="WP_011077605.1">
    <property type="nucleotide sequence ID" value="NC_004432.1"/>
</dbReference>
<feature type="domain" description="DUF4143" evidence="2">
    <location>
        <begin position="208"/>
        <end position="369"/>
    </location>
</feature>
<dbReference type="eggNOG" id="COG1373">
    <property type="taxonomic scope" value="Bacteria"/>
</dbReference>
<feature type="domain" description="AAA" evidence="1">
    <location>
        <begin position="18"/>
        <end position="142"/>
    </location>
</feature>
<dbReference type="InterPro" id="IPR041682">
    <property type="entry name" value="AAA_14"/>
</dbReference>
<evidence type="ECO:0008006" key="5">
    <source>
        <dbReference type="Google" id="ProtNLM"/>
    </source>
</evidence>
<dbReference type="InParanoid" id="Q8EUY5"/>
<protein>
    <recommendedName>
        <fullName evidence="5">ATPase</fullName>
    </recommendedName>
</protein>
<evidence type="ECO:0000313" key="4">
    <source>
        <dbReference type="Proteomes" id="UP000002522"/>
    </source>
</evidence>
<proteinExistence type="predicted"/>
<keyword evidence="4" id="KW-1185">Reference proteome</keyword>
<dbReference type="PANTHER" id="PTHR43566">
    <property type="entry name" value="CONSERVED PROTEIN"/>
    <property type="match status" value="1"/>
</dbReference>
<evidence type="ECO:0000259" key="2">
    <source>
        <dbReference type="Pfam" id="PF13635"/>
    </source>
</evidence>
<dbReference type="Proteomes" id="UP000002522">
    <property type="component" value="Chromosome"/>
</dbReference>
<reference evidence="3 4" key="1">
    <citation type="journal article" date="2002" name="Nucleic Acids Res.">
        <title>The complete genomic sequence of Mycoplasma penetrans, an intracellular bacterial pathogen in humans.</title>
        <authorList>
            <person name="Sasaki Y."/>
            <person name="Ishikawa J."/>
            <person name="Yamashita A."/>
            <person name="Oshima K."/>
            <person name="Kenri T."/>
            <person name="Furuya K."/>
            <person name="Yoshino C."/>
            <person name="Horino A."/>
            <person name="Shiba T."/>
            <person name="Sasaki T."/>
            <person name="Hattori M."/>
        </authorList>
    </citation>
    <scope>NUCLEOTIDE SEQUENCE [LARGE SCALE GENOMIC DNA]</scope>
    <source>
        <strain evidence="3 4">HF-2</strain>
    </source>
</reference>
<dbReference type="Pfam" id="PF13173">
    <property type="entry name" value="AAA_14"/>
    <property type="match status" value="1"/>
</dbReference>
<accession>Q8EUY5</accession>
<organism evidence="3 4">
    <name type="scientific">Malacoplasma penetrans (strain HF-2)</name>
    <name type="common">Mycoplasma penetrans</name>
    <dbReference type="NCBI Taxonomy" id="272633"/>
    <lineage>
        <taxon>Bacteria</taxon>
        <taxon>Bacillati</taxon>
        <taxon>Mycoplasmatota</taxon>
        <taxon>Mycoplasmoidales</taxon>
        <taxon>Mycoplasmoidaceae</taxon>
        <taxon>Malacoplasma</taxon>
    </lineage>
</organism>
<dbReference type="HOGENOM" id="CLU_041527_3_1_14"/>
<dbReference type="SUPFAM" id="SSF52540">
    <property type="entry name" value="P-loop containing nucleoside triphosphate hydrolases"/>
    <property type="match status" value="1"/>
</dbReference>
<dbReference type="SUPFAM" id="SSF52980">
    <property type="entry name" value="Restriction endonuclease-like"/>
    <property type="match status" value="1"/>
</dbReference>
<gene>
    <name evidence="3" type="ordered locus">MYPE7830</name>
</gene>
<dbReference type="InterPro" id="IPR025420">
    <property type="entry name" value="DUF4143"/>
</dbReference>
<evidence type="ECO:0000313" key="3">
    <source>
        <dbReference type="EMBL" id="BAC44576.1"/>
    </source>
</evidence>
<dbReference type="AlphaFoldDB" id="Q8EUY5"/>
<dbReference type="PANTHER" id="PTHR43566:SF2">
    <property type="entry name" value="DUF4143 DOMAIN-CONTAINING PROTEIN"/>
    <property type="match status" value="1"/>
</dbReference>